<feature type="region of interest" description="Disordered" evidence="7">
    <location>
        <begin position="411"/>
        <end position="434"/>
    </location>
</feature>
<dbReference type="Proteomes" id="UP000469558">
    <property type="component" value="Unassembled WGS sequence"/>
</dbReference>
<feature type="compositionally biased region" description="Basic and acidic residues" evidence="7">
    <location>
        <begin position="8"/>
        <end position="26"/>
    </location>
</feature>
<comment type="similarity">
    <text evidence="2 6">Belongs to the CDC50/LEM3 family.</text>
</comment>
<evidence type="ECO:0000256" key="3">
    <source>
        <dbReference type="ARBA" id="ARBA00022692"/>
    </source>
</evidence>
<dbReference type="PANTHER" id="PTHR10926:SF0">
    <property type="entry name" value="CDC50, ISOFORM A"/>
    <property type="match status" value="1"/>
</dbReference>
<reference evidence="9 10" key="1">
    <citation type="submission" date="2018-05" db="EMBL/GenBank/DDBJ databases">
        <title>Genome sequencing and assembly of the regulated plant pathogen Lachnellula willkommii and related sister species for the development of diagnostic species identification markers.</title>
        <authorList>
            <person name="Giroux E."/>
            <person name="Bilodeau G."/>
        </authorList>
    </citation>
    <scope>NUCLEOTIDE SEQUENCE [LARGE SCALE GENOMIC DNA]</scope>
    <source>
        <strain evidence="9 10">CBS 268.59</strain>
    </source>
</reference>
<proteinExistence type="inferred from homology"/>
<keyword evidence="5 6" id="KW-0472">Membrane</keyword>
<evidence type="ECO:0000256" key="8">
    <source>
        <dbReference type="SAM" id="Phobius"/>
    </source>
</evidence>
<evidence type="ECO:0000256" key="2">
    <source>
        <dbReference type="ARBA" id="ARBA00009457"/>
    </source>
</evidence>
<dbReference type="GO" id="GO:0005794">
    <property type="term" value="C:Golgi apparatus"/>
    <property type="evidence" value="ECO:0007669"/>
    <property type="project" value="TreeGrafter"/>
</dbReference>
<dbReference type="PIRSF" id="PIRSF015840">
    <property type="entry name" value="DUF284_TM_euk"/>
    <property type="match status" value="1"/>
</dbReference>
<evidence type="ECO:0000256" key="1">
    <source>
        <dbReference type="ARBA" id="ARBA00004141"/>
    </source>
</evidence>
<keyword evidence="3 8" id="KW-0812">Transmembrane</keyword>
<dbReference type="AlphaFoldDB" id="A0A8T9CBA6"/>
<keyword evidence="4 8" id="KW-1133">Transmembrane helix</keyword>
<evidence type="ECO:0000313" key="9">
    <source>
        <dbReference type="EMBL" id="TVY82402.1"/>
    </source>
</evidence>
<comment type="subcellular location">
    <subcellularLocation>
        <location evidence="1">Membrane</location>
        <topology evidence="1">Multi-pass membrane protein</topology>
    </subcellularLocation>
</comment>
<feature type="transmembrane region" description="Helical" evidence="8">
    <location>
        <begin position="53"/>
        <end position="75"/>
    </location>
</feature>
<evidence type="ECO:0000256" key="5">
    <source>
        <dbReference type="ARBA" id="ARBA00023136"/>
    </source>
</evidence>
<gene>
    <name evidence="9" type="primary">mug89</name>
    <name evidence="9" type="ORF">LSUE1_G003872</name>
</gene>
<evidence type="ECO:0000256" key="7">
    <source>
        <dbReference type="SAM" id="MobiDB-lite"/>
    </source>
</evidence>
<evidence type="ECO:0000313" key="10">
    <source>
        <dbReference type="Proteomes" id="UP000469558"/>
    </source>
</evidence>
<feature type="transmembrane region" description="Helical" evidence="8">
    <location>
        <begin position="370"/>
        <end position="391"/>
    </location>
</feature>
<sequence>MADTQPPMEHEDSIDSQDPNHNEKTKEKSRRPANTAFRQQRLKAWQPILTPKTVLPLFFAIGIIFAPIGGGLLYASAVVQELVMDYSNCNTDAPLWPTFGPMPSGSTISHFTKNSTQTIKYDDPTWSRNITTFVNKAGKNTNTTECYLQFGVPNTMKAPVLFYYKLTNFYQNHRRYAKSFNSDQLAGKAVDAKTVGSSDCSPLTTTVNADNVTVPYYPCGLAANSLFNDTFTNITLLTVPATQEGVATPDSQEYNMTNKGISWSSDKALYGASQYDWSKVAVPPNWADTYGDTYTNDSHPDLVNDEEFQVWMRLAGLPTFSKLALRNDTTDMISGLYQVTIQSNFKVTEYGGTKAVVLSTRTVMGGKNPFLGIAYIVVGGICIVLGVLFTVTHLIRPRKLGDHTYLSWNNENPHAGGGATTSGRDGVLAGEGRA</sequence>
<dbReference type="GO" id="GO:0045332">
    <property type="term" value="P:phospholipid translocation"/>
    <property type="evidence" value="ECO:0007669"/>
    <property type="project" value="UniProtKB-UniRule"/>
</dbReference>
<accession>A0A8T9CBA6</accession>
<dbReference type="PANTHER" id="PTHR10926">
    <property type="entry name" value="CELL CYCLE CONTROL PROTEIN 50"/>
    <property type="match status" value="1"/>
</dbReference>
<dbReference type="GO" id="GO:0005783">
    <property type="term" value="C:endoplasmic reticulum"/>
    <property type="evidence" value="ECO:0007669"/>
    <property type="project" value="TreeGrafter"/>
</dbReference>
<feature type="region of interest" description="Disordered" evidence="7">
    <location>
        <begin position="1"/>
        <end position="34"/>
    </location>
</feature>
<comment type="caution">
    <text evidence="9">The sequence shown here is derived from an EMBL/GenBank/DDBJ whole genome shotgun (WGS) entry which is preliminary data.</text>
</comment>
<dbReference type="EMBL" id="QGMK01000324">
    <property type="protein sequence ID" value="TVY82402.1"/>
    <property type="molecule type" value="Genomic_DNA"/>
</dbReference>
<dbReference type="OrthoDB" id="340608at2759"/>
<protein>
    <submittedName>
        <fullName evidence="9">Meiotically up-regulated protein</fullName>
    </submittedName>
</protein>
<keyword evidence="10" id="KW-1185">Reference proteome</keyword>
<dbReference type="Pfam" id="PF03381">
    <property type="entry name" value="CDC50"/>
    <property type="match status" value="1"/>
</dbReference>
<dbReference type="InterPro" id="IPR005045">
    <property type="entry name" value="CDC50/LEM3_fam"/>
</dbReference>
<evidence type="ECO:0000256" key="6">
    <source>
        <dbReference type="PIRNR" id="PIRNR015840"/>
    </source>
</evidence>
<dbReference type="GO" id="GO:0005886">
    <property type="term" value="C:plasma membrane"/>
    <property type="evidence" value="ECO:0007669"/>
    <property type="project" value="TreeGrafter"/>
</dbReference>
<name>A0A8T9CBA6_9HELO</name>
<evidence type="ECO:0000256" key="4">
    <source>
        <dbReference type="ARBA" id="ARBA00022989"/>
    </source>
</evidence>
<organism evidence="9 10">
    <name type="scientific">Lachnellula suecica</name>
    <dbReference type="NCBI Taxonomy" id="602035"/>
    <lineage>
        <taxon>Eukaryota</taxon>
        <taxon>Fungi</taxon>
        <taxon>Dikarya</taxon>
        <taxon>Ascomycota</taxon>
        <taxon>Pezizomycotina</taxon>
        <taxon>Leotiomycetes</taxon>
        <taxon>Helotiales</taxon>
        <taxon>Lachnaceae</taxon>
        <taxon>Lachnellula</taxon>
    </lineage>
</organism>